<dbReference type="Gene3D" id="3.90.25.10">
    <property type="entry name" value="UDP-galactose 4-epimerase, domain 1"/>
    <property type="match status" value="1"/>
</dbReference>
<dbReference type="InterPro" id="IPR051604">
    <property type="entry name" value="Ergot_Alk_Oxidoreductase"/>
</dbReference>
<reference evidence="2 3" key="1">
    <citation type="submission" date="2020-07" db="EMBL/GenBank/DDBJ databases">
        <title>Sequencing the genomes of 1000 actinobacteria strains.</title>
        <authorList>
            <person name="Klenk H.-P."/>
        </authorList>
    </citation>
    <scope>NUCLEOTIDE SEQUENCE [LARGE SCALE GENOMIC DNA]</scope>
    <source>
        <strain evidence="2 3">DSM 45763</strain>
    </source>
</reference>
<dbReference type="InterPro" id="IPR036291">
    <property type="entry name" value="NAD(P)-bd_dom_sf"/>
</dbReference>
<dbReference type="Gene3D" id="3.40.50.720">
    <property type="entry name" value="NAD(P)-binding Rossmann-like Domain"/>
    <property type="match status" value="1"/>
</dbReference>
<accession>A0A852V271</accession>
<dbReference type="AlphaFoldDB" id="A0A852V271"/>
<dbReference type="PANTHER" id="PTHR43162">
    <property type="match status" value="1"/>
</dbReference>
<dbReference type="Proteomes" id="UP000576393">
    <property type="component" value="Unassembled WGS sequence"/>
</dbReference>
<dbReference type="RefSeq" id="WP_179824679.1">
    <property type="nucleotide sequence ID" value="NZ_JACCCO010000002.1"/>
</dbReference>
<evidence type="ECO:0000259" key="1">
    <source>
        <dbReference type="Pfam" id="PF13460"/>
    </source>
</evidence>
<protein>
    <submittedName>
        <fullName evidence="2">Uncharacterized protein YbjT (DUF2867 family)</fullName>
    </submittedName>
</protein>
<dbReference type="Pfam" id="PF13460">
    <property type="entry name" value="NAD_binding_10"/>
    <property type="match status" value="1"/>
</dbReference>
<comment type="caution">
    <text evidence="2">The sequence shown here is derived from an EMBL/GenBank/DDBJ whole genome shotgun (WGS) entry which is preliminary data.</text>
</comment>
<gene>
    <name evidence="2" type="ORF">HDA43_004431</name>
</gene>
<dbReference type="EMBL" id="JACCCO010000002">
    <property type="protein sequence ID" value="NYF42230.1"/>
    <property type="molecule type" value="Genomic_DNA"/>
</dbReference>
<dbReference type="InterPro" id="IPR016040">
    <property type="entry name" value="NAD(P)-bd_dom"/>
</dbReference>
<evidence type="ECO:0000313" key="3">
    <source>
        <dbReference type="Proteomes" id="UP000576393"/>
    </source>
</evidence>
<feature type="domain" description="NAD(P)-binding" evidence="1">
    <location>
        <begin position="6"/>
        <end position="176"/>
    </location>
</feature>
<dbReference type="SUPFAM" id="SSF51735">
    <property type="entry name" value="NAD(P)-binding Rossmann-fold domains"/>
    <property type="match status" value="1"/>
</dbReference>
<name>A0A852V271_9ACTN</name>
<dbReference type="PANTHER" id="PTHR43162:SF1">
    <property type="entry name" value="PRESTALK A DIFFERENTIATION PROTEIN A"/>
    <property type="match status" value="1"/>
</dbReference>
<evidence type="ECO:0000313" key="2">
    <source>
        <dbReference type="EMBL" id="NYF42230.1"/>
    </source>
</evidence>
<keyword evidence="3" id="KW-1185">Reference proteome</keyword>
<organism evidence="2 3">
    <name type="scientific">Streptosporangium sandarakinum</name>
    <dbReference type="NCBI Taxonomy" id="1260955"/>
    <lineage>
        <taxon>Bacteria</taxon>
        <taxon>Bacillati</taxon>
        <taxon>Actinomycetota</taxon>
        <taxon>Actinomycetes</taxon>
        <taxon>Streptosporangiales</taxon>
        <taxon>Streptosporangiaceae</taxon>
        <taxon>Streptosporangium</taxon>
    </lineage>
</organism>
<proteinExistence type="predicted"/>
<sequence length="282" mass="29303">MILVTGATGNVGGHVVSQLLDRGVAVRALTRDPAAAALPDGVEAVRGDLADPASLDTALDGVEAVFLLWPTLAADHAAAAAVERIAGRARRVVYVSARGVSDDLERAPGSILGSHAYLERLIRGAGVEWTFLRPGGFAVNTLLWAPEIRATGVVRRSHGAAGRALIHERDIATVGVLALTGDGHAGAVYELTGPETLTQAEQAAAIGEAIGRPVRWEEVPPENTLRDLVAGGMPAAMAEGIVAAHDAMVTSPETTTATFEKVTGVPATPFRQWAIDHAGDFR</sequence>